<comment type="caution">
    <text evidence="2">The sequence shown here is derived from an EMBL/GenBank/DDBJ whole genome shotgun (WGS) entry which is preliminary data.</text>
</comment>
<gene>
    <name evidence="2" type="ORF">KME28_23185</name>
</gene>
<proteinExistence type="predicted"/>
<reference evidence="2" key="1">
    <citation type="submission" date="2021-05" db="EMBL/GenBank/DDBJ databases">
        <authorList>
            <person name="Pietrasiak N."/>
            <person name="Ward R."/>
            <person name="Stajich J.E."/>
            <person name="Kurbessoian T."/>
        </authorList>
    </citation>
    <scope>NUCLEOTIDE SEQUENCE</scope>
    <source>
        <strain evidence="2">HA4357-MV3</strain>
    </source>
</reference>
<name>A0A9E3HBN7_9NOST</name>
<dbReference type="AlphaFoldDB" id="A0A9E3HBN7"/>
<sequence>MAASAVASALLQLELMGLISQQPGMRYQRK</sequence>
<evidence type="ECO:0000259" key="1">
    <source>
        <dbReference type="Pfam" id="PF17782"/>
    </source>
</evidence>
<dbReference type="InterPro" id="IPR041614">
    <property type="entry name" value="DprA_WH"/>
</dbReference>
<protein>
    <recommendedName>
        <fullName evidence="1">DprA winged helix domain-containing protein</fullName>
    </recommendedName>
</protein>
<dbReference type="InterPro" id="IPR036388">
    <property type="entry name" value="WH-like_DNA-bd_sf"/>
</dbReference>
<dbReference type="EMBL" id="JAHHHW010000134">
    <property type="protein sequence ID" value="MBW4434538.1"/>
    <property type="molecule type" value="Genomic_DNA"/>
</dbReference>
<accession>A0A9E3HBN7</accession>
<feature type="domain" description="DprA winged helix" evidence="1">
    <location>
        <begin position="1"/>
        <end position="25"/>
    </location>
</feature>
<reference evidence="2" key="2">
    <citation type="journal article" date="2022" name="Microbiol. Resour. Announc.">
        <title>Metagenome Sequencing to Explore Phylogenomics of Terrestrial Cyanobacteria.</title>
        <authorList>
            <person name="Ward R.D."/>
            <person name="Stajich J.E."/>
            <person name="Johansen J.R."/>
            <person name="Huntemann M."/>
            <person name="Clum A."/>
            <person name="Foster B."/>
            <person name="Foster B."/>
            <person name="Roux S."/>
            <person name="Palaniappan K."/>
            <person name="Varghese N."/>
            <person name="Mukherjee S."/>
            <person name="Reddy T.B.K."/>
            <person name="Daum C."/>
            <person name="Copeland A."/>
            <person name="Chen I.A."/>
            <person name="Ivanova N.N."/>
            <person name="Kyrpides N.C."/>
            <person name="Shapiro N."/>
            <person name="Eloe-Fadrosh E.A."/>
            <person name="Pietrasiak N."/>
        </authorList>
    </citation>
    <scope>NUCLEOTIDE SEQUENCE</scope>
    <source>
        <strain evidence="2">HA4357-MV3</strain>
    </source>
</reference>
<dbReference type="Proteomes" id="UP000813215">
    <property type="component" value="Unassembled WGS sequence"/>
</dbReference>
<evidence type="ECO:0000313" key="2">
    <source>
        <dbReference type="EMBL" id="MBW4434538.1"/>
    </source>
</evidence>
<evidence type="ECO:0000313" key="3">
    <source>
        <dbReference type="Proteomes" id="UP000813215"/>
    </source>
</evidence>
<organism evidence="2 3">
    <name type="scientific">Pelatocladus maniniholoensis HA4357-MV3</name>
    <dbReference type="NCBI Taxonomy" id="1117104"/>
    <lineage>
        <taxon>Bacteria</taxon>
        <taxon>Bacillati</taxon>
        <taxon>Cyanobacteriota</taxon>
        <taxon>Cyanophyceae</taxon>
        <taxon>Nostocales</taxon>
        <taxon>Nostocaceae</taxon>
        <taxon>Pelatocladus</taxon>
    </lineage>
</organism>
<dbReference type="Gene3D" id="1.10.10.10">
    <property type="entry name" value="Winged helix-like DNA-binding domain superfamily/Winged helix DNA-binding domain"/>
    <property type="match status" value="1"/>
</dbReference>
<dbReference type="Pfam" id="PF17782">
    <property type="entry name" value="WHD_DprA"/>
    <property type="match status" value="1"/>
</dbReference>